<keyword evidence="2" id="KW-0614">Plasmid</keyword>
<evidence type="ECO:0000313" key="2">
    <source>
        <dbReference type="EMBL" id="ADQ69351.1"/>
    </source>
</evidence>
<evidence type="ECO:0000313" key="3">
    <source>
        <dbReference type="Proteomes" id="UP000006663"/>
    </source>
</evidence>
<geneLocation type="plasmid" evidence="2 3">
    <name>pHBOR04</name>
</geneLocation>
<dbReference type="HOGENOM" id="CLU_2730208_0_0_2"/>
<organism evidence="2 3">
    <name type="scientific">Halogeometricum borinquense (strain ATCC 700274 / DSM 11551 / JCM 10706 / KCTC 4070 / PR3)</name>
    <dbReference type="NCBI Taxonomy" id="469382"/>
    <lineage>
        <taxon>Archaea</taxon>
        <taxon>Methanobacteriati</taxon>
        <taxon>Methanobacteriota</taxon>
        <taxon>Stenosarchaea group</taxon>
        <taxon>Halobacteria</taxon>
        <taxon>Halobacteriales</taxon>
        <taxon>Haloferacaceae</taxon>
        <taxon>Halogeometricum</taxon>
    </lineage>
</organism>
<proteinExistence type="predicted"/>
<evidence type="ECO:0000256" key="1">
    <source>
        <dbReference type="SAM" id="MobiDB-lite"/>
    </source>
</evidence>
<dbReference type="EMBL" id="CP001694">
    <property type="protein sequence ID" value="ADQ69351.1"/>
    <property type="molecule type" value="Genomic_DNA"/>
</dbReference>
<name>E4NWD1_HALBP</name>
<reference evidence="3" key="1">
    <citation type="journal article" date="2009" name="Stand. Genomic Sci.">
        <title>Complete genome sequence of Halogeometricum borinquense type strain (PR3).</title>
        <authorList>
            <person name="Malfatti S."/>
            <person name="Tindall B.J."/>
            <person name="Schneider S."/>
            <person name="Fahnrich R."/>
            <person name="Lapidus A."/>
            <person name="Labuttii K."/>
            <person name="Copeland A."/>
            <person name="Glavina Del Rio T."/>
            <person name="Nolan M."/>
            <person name="Chen F."/>
            <person name="Lucas S."/>
            <person name="Tice H."/>
            <person name="Cheng J.F."/>
            <person name="Bruce D."/>
            <person name="Goodwin L."/>
            <person name="Pitluck S."/>
            <person name="Anderson I."/>
            <person name="Pati A."/>
            <person name="Ivanova N."/>
            <person name="Mavromatis K."/>
            <person name="Chen A."/>
            <person name="Palaniappan K."/>
            <person name="D'haeseleer P."/>
            <person name="Goker M."/>
            <person name="Bristow J."/>
            <person name="Eisen J.A."/>
            <person name="Markowitz V."/>
            <person name="Hugenholtz P."/>
            <person name="Kyrpides N.C."/>
            <person name="Klenk H.P."/>
            <person name="Chain P."/>
        </authorList>
    </citation>
    <scope>NUCLEOTIDE SEQUENCE [LARGE SCALE GENOMIC DNA]</scope>
    <source>
        <strain evidence="3">ATCC 700274 / DSM 11551 / JCM 10706 / KCTC 4070 / PR3</strain>
        <plasmid evidence="3">pHBOR04</plasmid>
    </source>
</reference>
<gene>
    <name evidence="2" type="ordered locus">Hbor_36450</name>
</gene>
<sequence>MRTPRSSGTANWRPLWFPTPATVGASASARDSGIAPRVRDHAIPATGWRETLPSRASRPVGDARSRPRCVP</sequence>
<accession>E4NWD1</accession>
<feature type="region of interest" description="Disordered" evidence="1">
    <location>
        <begin position="45"/>
        <end position="71"/>
    </location>
</feature>
<dbReference type="KEGG" id="hbo:Hbor_36450"/>
<keyword evidence="3" id="KW-1185">Reference proteome</keyword>
<protein>
    <submittedName>
        <fullName evidence="2">Uncharacterized protein</fullName>
    </submittedName>
</protein>
<dbReference type="Proteomes" id="UP000006663">
    <property type="component" value="Plasmid pHBOR04"/>
</dbReference>
<dbReference type="AlphaFoldDB" id="E4NWD1"/>